<evidence type="ECO:0000313" key="2">
    <source>
        <dbReference type="Proteomes" id="UP000095003"/>
    </source>
</evidence>
<sequence>MVIEIKADGIWFHGSNIVLSELREGSTITQWKELAEAFSHQPTILGYDDNGNISHNGKEKGYLYIIDEPVEIGKDIYQHPRTTMDENAEFLINRPLKVKLIEEL</sequence>
<gene>
    <name evidence="1" type="ORF">BEH84_00799</name>
</gene>
<dbReference type="Proteomes" id="UP000095003">
    <property type="component" value="Unassembled WGS sequence"/>
</dbReference>
<reference evidence="1 2" key="1">
    <citation type="submission" date="2016-07" db="EMBL/GenBank/DDBJ databases">
        <title>Characterization of isolates of Eisenbergiella tayi derived from blood cultures, using whole genome sequencing.</title>
        <authorList>
            <person name="Burdz T."/>
            <person name="Wiebe D."/>
            <person name="Huynh C."/>
            <person name="Bernard K."/>
        </authorList>
    </citation>
    <scope>NUCLEOTIDE SEQUENCE [LARGE SCALE GENOMIC DNA]</scope>
    <source>
        <strain evidence="1 2">NML 120489</strain>
    </source>
</reference>
<comment type="caution">
    <text evidence="1">The sequence shown here is derived from an EMBL/GenBank/DDBJ whole genome shotgun (WGS) entry which is preliminary data.</text>
</comment>
<name>A0A1E3AWS3_9FIRM</name>
<dbReference type="GeneID" id="93299313"/>
<dbReference type="EMBL" id="MCGI01000001">
    <property type="protein sequence ID" value="ODM13084.1"/>
    <property type="molecule type" value="Genomic_DNA"/>
</dbReference>
<organism evidence="1 2">
    <name type="scientific">Eisenbergiella tayi</name>
    <dbReference type="NCBI Taxonomy" id="1432052"/>
    <lineage>
        <taxon>Bacteria</taxon>
        <taxon>Bacillati</taxon>
        <taxon>Bacillota</taxon>
        <taxon>Clostridia</taxon>
        <taxon>Lachnospirales</taxon>
        <taxon>Lachnospiraceae</taxon>
        <taxon>Eisenbergiella</taxon>
    </lineage>
</organism>
<dbReference type="AlphaFoldDB" id="A0A1E3AWS3"/>
<dbReference type="RefSeq" id="WP_044970693.1">
    <property type="nucleotide sequence ID" value="NZ_BAABXS010000003.1"/>
</dbReference>
<evidence type="ECO:0000313" key="1">
    <source>
        <dbReference type="EMBL" id="ODM13084.1"/>
    </source>
</evidence>
<protein>
    <submittedName>
        <fullName evidence="1">Uncharacterized protein</fullName>
    </submittedName>
</protein>
<accession>A0A1E3AWS3</accession>
<proteinExistence type="predicted"/>